<keyword evidence="5" id="KW-1185">Reference proteome</keyword>
<evidence type="ECO:0000256" key="1">
    <source>
        <dbReference type="ARBA" id="ARBA00022723"/>
    </source>
</evidence>
<evidence type="ECO:0000313" key="5">
    <source>
        <dbReference type="Proteomes" id="UP001235269"/>
    </source>
</evidence>
<dbReference type="InterPro" id="IPR036409">
    <property type="entry name" value="Aldolase_II/adducin_N_sf"/>
</dbReference>
<name>A0ABU0II20_9HYPH</name>
<evidence type="ECO:0000313" key="4">
    <source>
        <dbReference type="EMBL" id="MDQ0457915.1"/>
    </source>
</evidence>
<proteinExistence type="predicted"/>
<organism evidence="4 5">
    <name type="scientific">Rhizobium paknamense</name>
    <dbReference type="NCBI Taxonomy" id="1206817"/>
    <lineage>
        <taxon>Bacteria</taxon>
        <taxon>Pseudomonadati</taxon>
        <taxon>Pseudomonadota</taxon>
        <taxon>Alphaproteobacteria</taxon>
        <taxon>Hyphomicrobiales</taxon>
        <taxon>Rhizobiaceae</taxon>
        <taxon>Rhizobium/Agrobacterium group</taxon>
        <taxon>Rhizobium</taxon>
    </lineage>
</organism>
<dbReference type="Proteomes" id="UP001235269">
    <property type="component" value="Unassembled WGS sequence"/>
</dbReference>
<dbReference type="Gene3D" id="3.40.225.10">
    <property type="entry name" value="Class II aldolase/adducin N-terminal domain"/>
    <property type="match status" value="1"/>
</dbReference>
<comment type="caution">
    <text evidence="4">The sequence shown here is derived from an EMBL/GenBank/DDBJ whole genome shotgun (WGS) entry which is preliminary data.</text>
</comment>
<protein>
    <submittedName>
        <fullName evidence="4">Rhamnose utilization protein RhaD (Predicted bifunctional aldolase and dehydrogenase)</fullName>
    </submittedName>
</protein>
<sequence>MMRSPEFEALLALSASVGADPLLVQGAGGNTSIKEGGLMWIKASGLWLRQALQRDIMVPVRLDPLLDALERDDPATEKPQGFVDEDANASGLRPSIETTVHALMPQKIVVHVHCVETIAHAVQRGLPHLVAEKLAGLAYAVIPYARPGLPLAKAIAERMRPDTNILVLANHGLVVAGDTVAEAEALLSLVTGRLRLRARQAPVPDLAVLDRMAAGTAYGLPRDERLHDVATDLVSCQLAAGGSLYPDHVVFLGEGVVIAKANENAAALQMRYAEQGMSLPPLLLFPGRGVLVLRDLNEGAYAMARCLCDVTARLEKGAQLRYLTAAENAELLGWDAEKYRQALLRAGQALQ</sequence>
<dbReference type="PANTHER" id="PTHR22789:SF0">
    <property type="entry name" value="3-OXO-TETRONATE 4-PHOSPHATE DECARBOXYLASE-RELATED"/>
    <property type="match status" value="1"/>
</dbReference>
<dbReference type="SMART" id="SM01007">
    <property type="entry name" value="Aldolase_II"/>
    <property type="match status" value="1"/>
</dbReference>
<feature type="domain" description="Class II aldolase/adducin N-terminal" evidence="3">
    <location>
        <begin position="9"/>
        <end position="198"/>
    </location>
</feature>
<evidence type="ECO:0000259" key="3">
    <source>
        <dbReference type="SMART" id="SM01007"/>
    </source>
</evidence>
<keyword evidence="1" id="KW-0479">Metal-binding</keyword>
<accession>A0ABU0II20</accession>
<dbReference type="RefSeq" id="WP_307160013.1">
    <property type="nucleotide sequence ID" value="NZ_JAUSWH010000019.1"/>
</dbReference>
<evidence type="ECO:0000256" key="2">
    <source>
        <dbReference type="ARBA" id="ARBA00023239"/>
    </source>
</evidence>
<dbReference type="InterPro" id="IPR001303">
    <property type="entry name" value="Aldolase_II/adducin_N"/>
</dbReference>
<keyword evidence="2" id="KW-0456">Lyase</keyword>
<reference evidence="4 5" key="1">
    <citation type="submission" date="2023-07" db="EMBL/GenBank/DDBJ databases">
        <title>Genomic Encyclopedia of Type Strains, Phase IV (KMG-IV): sequencing the most valuable type-strain genomes for metagenomic binning, comparative biology and taxonomic classification.</title>
        <authorList>
            <person name="Goeker M."/>
        </authorList>
    </citation>
    <scope>NUCLEOTIDE SEQUENCE [LARGE SCALE GENOMIC DNA]</scope>
    <source>
        <strain evidence="4 5">DSM 100301</strain>
    </source>
</reference>
<gene>
    <name evidence="4" type="ORF">QO005_004273</name>
</gene>
<dbReference type="Pfam" id="PF00596">
    <property type="entry name" value="Aldolase_II"/>
    <property type="match status" value="1"/>
</dbReference>
<dbReference type="InterPro" id="IPR050197">
    <property type="entry name" value="Aldolase_class_II_sugar_metab"/>
</dbReference>
<dbReference type="EMBL" id="JAUSWH010000019">
    <property type="protein sequence ID" value="MDQ0457915.1"/>
    <property type="molecule type" value="Genomic_DNA"/>
</dbReference>
<dbReference type="PANTHER" id="PTHR22789">
    <property type="entry name" value="FUCULOSE PHOSPHATE ALDOLASE"/>
    <property type="match status" value="1"/>
</dbReference>
<dbReference type="SUPFAM" id="SSF53639">
    <property type="entry name" value="AraD/HMP-PK domain-like"/>
    <property type="match status" value="1"/>
</dbReference>